<dbReference type="InterPro" id="IPR050091">
    <property type="entry name" value="PKS_NRPS_Biosynth_Enz"/>
</dbReference>
<dbReference type="PANTHER" id="PTHR43775">
    <property type="entry name" value="FATTY ACID SYNTHASE"/>
    <property type="match status" value="1"/>
</dbReference>
<dbReference type="PROSITE" id="PS52019">
    <property type="entry name" value="PKS_MFAS_DH"/>
    <property type="match status" value="1"/>
</dbReference>
<reference evidence="5" key="1">
    <citation type="submission" date="2014-01" db="EMBL/GenBank/DDBJ databases">
        <authorList>
            <person name="Brown-Elliot B."/>
            <person name="Wallace R."/>
            <person name="Lenaerts A."/>
            <person name="Ordway D."/>
            <person name="DeGroote M.A."/>
            <person name="Parker T."/>
            <person name="Sizemore C."/>
            <person name="Tallon L.J."/>
            <person name="Sadzewicz L.K."/>
            <person name="Sengamalay N."/>
            <person name="Fraser C.M."/>
            <person name="Hine E."/>
            <person name="Shefchek K.A."/>
            <person name="Das S.P."/>
            <person name="Tettelin H."/>
        </authorList>
    </citation>
    <scope>NUCLEOTIDE SEQUENCE [LARGE SCALE GENOMIC DNA]</scope>
    <source>
        <strain evidence="5">4042</strain>
    </source>
</reference>
<dbReference type="GO" id="GO:0004315">
    <property type="term" value="F:3-oxoacyl-[acyl-carrier-protein] synthase activity"/>
    <property type="evidence" value="ECO:0007669"/>
    <property type="project" value="UniProtKB-EC"/>
</dbReference>
<evidence type="ECO:0000256" key="2">
    <source>
        <dbReference type="PROSITE-ProRule" id="PRU01363"/>
    </source>
</evidence>
<dbReference type="SMART" id="SM00826">
    <property type="entry name" value="PKS_DH"/>
    <property type="match status" value="1"/>
</dbReference>
<feature type="domain" description="PKS/mFAS DH" evidence="4">
    <location>
        <begin position="1"/>
        <end position="264"/>
    </location>
</feature>
<dbReference type="InterPro" id="IPR020807">
    <property type="entry name" value="PKS_DH"/>
</dbReference>
<dbReference type="PATRIC" id="fig|1299334.3.peg.4253"/>
<keyword evidence="1 5" id="KW-0808">Transferase</keyword>
<dbReference type="EMBL" id="JAOB01000042">
    <property type="protein sequence ID" value="EUA42231.1"/>
    <property type="molecule type" value="Genomic_DNA"/>
</dbReference>
<dbReference type="Gene3D" id="3.10.129.110">
    <property type="entry name" value="Polyketide synthase dehydratase"/>
    <property type="match status" value="1"/>
</dbReference>
<comment type="caution">
    <text evidence="5">The sequence shown here is derived from an EMBL/GenBank/DDBJ whole genome shotgun (WGS) entry which is preliminary data.</text>
</comment>
<protein>
    <submittedName>
        <fullName evidence="5">Phenolphthiocerol synthesis polyketide synthase type I Pks15/1 domain protein</fullName>
        <ecNumber evidence="5">2.3.1.41</ecNumber>
    </submittedName>
</protein>
<dbReference type="Pfam" id="PF14765">
    <property type="entry name" value="PS-DH"/>
    <property type="match status" value="1"/>
</dbReference>
<feature type="compositionally biased region" description="Basic residues" evidence="3">
    <location>
        <begin position="279"/>
        <end position="292"/>
    </location>
</feature>
<dbReference type="GO" id="GO:0006633">
    <property type="term" value="P:fatty acid biosynthetic process"/>
    <property type="evidence" value="ECO:0007669"/>
    <property type="project" value="TreeGrafter"/>
</dbReference>
<feature type="active site" description="Proton donor; for dehydratase activity" evidence="2">
    <location>
        <position position="178"/>
    </location>
</feature>
<accession>X8BFI1</accession>
<dbReference type="GO" id="GO:0004312">
    <property type="term" value="F:fatty acid synthase activity"/>
    <property type="evidence" value="ECO:0007669"/>
    <property type="project" value="TreeGrafter"/>
</dbReference>
<dbReference type="EC" id="2.3.1.41" evidence="5"/>
<dbReference type="InterPro" id="IPR049552">
    <property type="entry name" value="PKS_DH_N"/>
</dbReference>
<name>X8BFI1_MYCXE</name>
<evidence type="ECO:0000313" key="5">
    <source>
        <dbReference type="EMBL" id="EUA42231.1"/>
    </source>
</evidence>
<organism evidence="5">
    <name type="scientific">Mycobacterium xenopi 4042</name>
    <dbReference type="NCBI Taxonomy" id="1299334"/>
    <lineage>
        <taxon>Bacteria</taxon>
        <taxon>Bacillati</taxon>
        <taxon>Actinomycetota</taxon>
        <taxon>Actinomycetes</taxon>
        <taxon>Mycobacteriales</taxon>
        <taxon>Mycobacteriaceae</taxon>
        <taxon>Mycobacterium</taxon>
    </lineage>
</organism>
<dbReference type="Pfam" id="PF21089">
    <property type="entry name" value="PKS_DH_N"/>
    <property type="match status" value="1"/>
</dbReference>
<gene>
    <name evidence="5" type="ORF">I553_6091</name>
</gene>
<feature type="active site" description="Proton acceptor; for dehydratase activity" evidence="2">
    <location>
        <position position="17"/>
    </location>
</feature>
<feature type="region of interest" description="C-terminal hotdog fold" evidence="2">
    <location>
        <begin position="118"/>
        <end position="264"/>
    </location>
</feature>
<dbReference type="AlphaFoldDB" id="X8BFI1"/>
<dbReference type="InterPro" id="IPR042104">
    <property type="entry name" value="PKS_dehydratase_sf"/>
</dbReference>
<evidence type="ECO:0000259" key="4">
    <source>
        <dbReference type="PROSITE" id="PS52019"/>
    </source>
</evidence>
<feature type="region of interest" description="N-terminal hotdog fold" evidence="2">
    <location>
        <begin position="1"/>
        <end position="106"/>
    </location>
</feature>
<keyword evidence="5" id="KW-0012">Acyltransferase</keyword>
<dbReference type="InterPro" id="IPR049900">
    <property type="entry name" value="PKS_mFAS_DH"/>
</dbReference>
<evidence type="ECO:0000256" key="3">
    <source>
        <dbReference type="SAM" id="MobiDB-lite"/>
    </source>
</evidence>
<evidence type="ECO:0000256" key="1">
    <source>
        <dbReference type="ARBA" id="ARBA00022679"/>
    </source>
</evidence>
<dbReference type="InterPro" id="IPR049551">
    <property type="entry name" value="PKS_DH_C"/>
</dbReference>
<proteinExistence type="predicted"/>
<feature type="region of interest" description="Disordered" evidence="3">
    <location>
        <begin position="279"/>
        <end position="310"/>
    </location>
</feature>
<sequence>MLTGRLSPSSQSWLLDHAVSDVVLFPGTGFVELAIRAGDEVGCSVVDELTLRTPLIVPTSGSVTVQVVVGAAAESGERGVSVYSRSDGGSWVCHAEGTLRSGSVEPTADLSAWPPPGSTAVAIADGYERLATRGYQYGPAFRGLTALWRRGDEVFAEVTLPEAAGGTGGFGVHPVLLDAALHAFVVASDSAEVALPFSWQGVTLHAAGAAAVRARIAPAGPSAVTIELADGWACRCCRWCDGGRPVTGEQLAAAASGCGRTGSLNWCGRLPPWVTPMPHRRMRCSSRRRPRRQPASTTARTGRWPRCRRG</sequence>
<dbReference type="PANTHER" id="PTHR43775:SF51">
    <property type="entry name" value="INACTIVE PHENOLPHTHIOCEROL SYNTHESIS POLYKETIDE SYNTHASE TYPE I PKS1-RELATED"/>
    <property type="match status" value="1"/>
</dbReference>